<dbReference type="EMBL" id="MVIT01000061">
    <property type="protein sequence ID" value="OOV43017.1"/>
    <property type="molecule type" value="Genomic_DNA"/>
</dbReference>
<reference evidence="1 2" key="1">
    <citation type="submission" date="2017-02" db="EMBL/GenBank/DDBJ databases">
        <title>Comparative genomic analysis of Brazilian Leptospira kirschneri strains of different serogroups.</title>
        <authorList>
            <person name="Moreno L.Z."/>
            <person name="Miraglia F."/>
            <person name="Kremer F.S."/>
            <person name="Eslabao M.R."/>
            <person name="Lilenbaum W."/>
            <person name="Dellagostin O.A."/>
            <person name="Moreno A.M."/>
        </authorList>
    </citation>
    <scope>NUCLEOTIDE SEQUENCE [LARGE SCALE GENOMIC DNA]</scope>
    <source>
        <strain evidence="1 2">M110/06</strain>
    </source>
</reference>
<gene>
    <name evidence="1" type="ORF">B1J93_08535</name>
</gene>
<organism evidence="1 2">
    <name type="scientific">Leptospira kirschneri serovar Pomona</name>
    <dbReference type="NCBI Taxonomy" id="561005"/>
    <lineage>
        <taxon>Bacteria</taxon>
        <taxon>Pseudomonadati</taxon>
        <taxon>Spirochaetota</taxon>
        <taxon>Spirochaetia</taxon>
        <taxon>Leptospirales</taxon>
        <taxon>Leptospiraceae</taxon>
        <taxon>Leptospira</taxon>
    </lineage>
</organism>
<dbReference type="AlphaFoldDB" id="A0A1T1DQF9"/>
<name>A0A1T1DQF9_9LEPT</name>
<proteinExistence type="predicted"/>
<dbReference type="Proteomes" id="UP000191008">
    <property type="component" value="Unassembled WGS sequence"/>
</dbReference>
<dbReference type="RefSeq" id="WP_004440804.1">
    <property type="nucleotide sequence ID" value="NZ_MVIT01000061.1"/>
</dbReference>
<accession>A0A1T1DQF9</accession>
<evidence type="ECO:0000313" key="2">
    <source>
        <dbReference type="Proteomes" id="UP000191008"/>
    </source>
</evidence>
<protein>
    <submittedName>
        <fullName evidence="1">Uncharacterized protein</fullName>
    </submittedName>
</protein>
<evidence type="ECO:0000313" key="1">
    <source>
        <dbReference type="EMBL" id="OOV43017.1"/>
    </source>
</evidence>
<sequence length="111" mass="13220">MEIEVILKDRNLNRNKTRIEILLYRNYFREETTDPGLYKNLKIPDLEIRIGETCLSFLDKGNLFYYTNSINEVEKVLKYIQKTWEEEKKKGIDIPFSAYLKATSKRIHDAA</sequence>
<comment type="caution">
    <text evidence="1">The sequence shown here is derived from an EMBL/GenBank/DDBJ whole genome shotgun (WGS) entry which is preliminary data.</text>
</comment>